<name>A0A9P0GV38_NEZVI</name>
<evidence type="ECO:0000313" key="2">
    <source>
        <dbReference type="EMBL" id="CAH1388994.1"/>
    </source>
</evidence>
<evidence type="ECO:0000313" key="3">
    <source>
        <dbReference type="Proteomes" id="UP001152798"/>
    </source>
</evidence>
<dbReference type="AlphaFoldDB" id="A0A9P0GV38"/>
<feature type="transmembrane region" description="Helical" evidence="1">
    <location>
        <begin position="20"/>
        <end position="42"/>
    </location>
</feature>
<dbReference type="EMBL" id="OV725077">
    <property type="protein sequence ID" value="CAH1388994.1"/>
    <property type="molecule type" value="Genomic_DNA"/>
</dbReference>
<sequence length="73" mass="8494">MGKYTEHTTAHYVMSFRWKAVYSISITKWFSSIVKTSAVPLLKQMARKPRRMTASPHWVSCCHWLVPSLVILI</sequence>
<organism evidence="2 3">
    <name type="scientific">Nezara viridula</name>
    <name type="common">Southern green stink bug</name>
    <name type="synonym">Cimex viridulus</name>
    <dbReference type="NCBI Taxonomy" id="85310"/>
    <lineage>
        <taxon>Eukaryota</taxon>
        <taxon>Metazoa</taxon>
        <taxon>Ecdysozoa</taxon>
        <taxon>Arthropoda</taxon>
        <taxon>Hexapoda</taxon>
        <taxon>Insecta</taxon>
        <taxon>Pterygota</taxon>
        <taxon>Neoptera</taxon>
        <taxon>Paraneoptera</taxon>
        <taxon>Hemiptera</taxon>
        <taxon>Heteroptera</taxon>
        <taxon>Panheteroptera</taxon>
        <taxon>Pentatomomorpha</taxon>
        <taxon>Pentatomoidea</taxon>
        <taxon>Pentatomidae</taxon>
        <taxon>Pentatominae</taxon>
        <taxon>Nezara</taxon>
    </lineage>
</organism>
<keyword evidence="1" id="KW-1133">Transmembrane helix</keyword>
<keyword evidence="1" id="KW-0812">Transmembrane</keyword>
<proteinExistence type="predicted"/>
<reference evidence="2" key="1">
    <citation type="submission" date="2022-01" db="EMBL/GenBank/DDBJ databases">
        <authorList>
            <person name="King R."/>
        </authorList>
    </citation>
    <scope>NUCLEOTIDE SEQUENCE</scope>
</reference>
<keyword evidence="3" id="KW-1185">Reference proteome</keyword>
<accession>A0A9P0GV38</accession>
<dbReference type="Proteomes" id="UP001152798">
    <property type="component" value="Chromosome 1"/>
</dbReference>
<gene>
    <name evidence="2" type="ORF">NEZAVI_LOCUS479</name>
</gene>
<keyword evidence="1" id="KW-0472">Membrane</keyword>
<protein>
    <submittedName>
        <fullName evidence="2">Uncharacterized protein</fullName>
    </submittedName>
</protein>
<evidence type="ECO:0000256" key="1">
    <source>
        <dbReference type="SAM" id="Phobius"/>
    </source>
</evidence>